<dbReference type="Gene3D" id="2.60.40.10">
    <property type="entry name" value="Immunoglobulins"/>
    <property type="match status" value="1"/>
</dbReference>
<evidence type="ECO:0000256" key="1">
    <source>
        <dbReference type="ARBA" id="ARBA00004479"/>
    </source>
</evidence>
<accession>A0A7D9HDV0</accession>
<dbReference type="InterPro" id="IPR036179">
    <property type="entry name" value="Ig-like_dom_sf"/>
</dbReference>
<dbReference type="InterPro" id="IPR051275">
    <property type="entry name" value="Cell_adhesion_signaling"/>
</dbReference>
<dbReference type="GO" id="GO:0050839">
    <property type="term" value="F:cell adhesion molecule binding"/>
    <property type="evidence" value="ECO:0007669"/>
    <property type="project" value="TreeGrafter"/>
</dbReference>
<comment type="subcellular location">
    <subcellularLocation>
        <location evidence="1">Membrane</location>
        <topology evidence="1">Single-pass type I membrane protein</topology>
    </subcellularLocation>
</comment>
<keyword evidence="4" id="KW-0325">Glycoprotein</keyword>
<dbReference type="InterPro" id="IPR003598">
    <property type="entry name" value="Ig_sub2"/>
</dbReference>
<dbReference type="CDD" id="cd00096">
    <property type="entry name" value="Ig"/>
    <property type="match status" value="1"/>
</dbReference>
<dbReference type="PROSITE" id="PS50835">
    <property type="entry name" value="IG_LIKE"/>
    <property type="match status" value="1"/>
</dbReference>
<dbReference type="EMBL" id="CACRXK020000252">
    <property type="protein sequence ID" value="CAB3980050.1"/>
    <property type="molecule type" value="Genomic_DNA"/>
</dbReference>
<sequence>MTNVGFLILFGLSSVLFPCEGQVYPPSNQSTIVVLPGATERLKWSFVGDPAQASLAWYFTRRGGSEAEKLAVKFRTNAPIITKSSLPRLAIETPATLVLKNVDARYNGKYRLSVQQTGGGVDAEVDVFIAEKPTVTFSCSSPIKVDEGDNVTCACRGQGGNPPANVIWYKDGVQIGRTGKEEQTLTLRNVNGTDTGAYKCVAQSHTLIN</sequence>
<dbReference type="PANTHER" id="PTHR11640:SF164">
    <property type="entry name" value="MAM DOMAIN-CONTAINING GLYCOSYLPHOSPHATIDYLINOSITOL ANCHOR PROTEIN 1"/>
    <property type="match status" value="1"/>
</dbReference>
<dbReference type="GO" id="GO:0005911">
    <property type="term" value="C:cell-cell junction"/>
    <property type="evidence" value="ECO:0007669"/>
    <property type="project" value="TreeGrafter"/>
</dbReference>
<dbReference type="Proteomes" id="UP001152795">
    <property type="component" value="Unassembled WGS sequence"/>
</dbReference>
<dbReference type="InterPro" id="IPR007110">
    <property type="entry name" value="Ig-like_dom"/>
</dbReference>
<dbReference type="PANTHER" id="PTHR11640">
    <property type="entry name" value="NEPHRIN"/>
    <property type="match status" value="1"/>
</dbReference>
<evidence type="ECO:0000313" key="6">
    <source>
        <dbReference type="EMBL" id="CAB3980050.1"/>
    </source>
</evidence>
<evidence type="ECO:0000256" key="5">
    <source>
        <dbReference type="ARBA" id="ARBA00023319"/>
    </source>
</evidence>
<evidence type="ECO:0000256" key="4">
    <source>
        <dbReference type="ARBA" id="ARBA00023180"/>
    </source>
</evidence>
<reference evidence="6" key="1">
    <citation type="submission" date="2020-04" db="EMBL/GenBank/DDBJ databases">
        <authorList>
            <person name="Alioto T."/>
            <person name="Alioto T."/>
            <person name="Gomez Garrido J."/>
        </authorList>
    </citation>
    <scope>NUCLEOTIDE SEQUENCE</scope>
    <source>
        <strain evidence="6">A484AB</strain>
    </source>
</reference>
<keyword evidence="7" id="KW-1185">Reference proteome</keyword>
<proteinExistence type="predicted"/>
<evidence type="ECO:0000256" key="2">
    <source>
        <dbReference type="ARBA" id="ARBA00023136"/>
    </source>
</evidence>
<dbReference type="Pfam" id="PF13927">
    <property type="entry name" value="Ig_3"/>
    <property type="match status" value="1"/>
</dbReference>
<keyword evidence="5" id="KW-0393">Immunoglobulin domain</keyword>
<evidence type="ECO:0000256" key="3">
    <source>
        <dbReference type="ARBA" id="ARBA00023157"/>
    </source>
</evidence>
<keyword evidence="2" id="KW-0472">Membrane</keyword>
<gene>
    <name evidence="6" type="ORF">PACLA_8A016689</name>
</gene>
<keyword evidence="3" id="KW-1015">Disulfide bond</keyword>
<dbReference type="SUPFAM" id="SSF48726">
    <property type="entry name" value="Immunoglobulin"/>
    <property type="match status" value="2"/>
</dbReference>
<dbReference type="AlphaFoldDB" id="A0A7D9HDV0"/>
<dbReference type="GO" id="GO:0098609">
    <property type="term" value="P:cell-cell adhesion"/>
    <property type="evidence" value="ECO:0007669"/>
    <property type="project" value="TreeGrafter"/>
</dbReference>
<protein>
    <submittedName>
        <fullName evidence="6">Tyrosine- phosphatase Lar-like, partial</fullName>
    </submittedName>
</protein>
<name>A0A7D9HDV0_PARCT</name>
<dbReference type="GO" id="GO:0005886">
    <property type="term" value="C:plasma membrane"/>
    <property type="evidence" value="ECO:0007669"/>
    <property type="project" value="TreeGrafter"/>
</dbReference>
<dbReference type="OrthoDB" id="5966807at2759"/>
<organism evidence="6 7">
    <name type="scientific">Paramuricea clavata</name>
    <name type="common">Red gorgonian</name>
    <name type="synonym">Violescent sea-whip</name>
    <dbReference type="NCBI Taxonomy" id="317549"/>
    <lineage>
        <taxon>Eukaryota</taxon>
        <taxon>Metazoa</taxon>
        <taxon>Cnidaria</taxon>
        <taxon>Anthozoa</taxon>
        <taxon>Octocorallia</taxon>
        <taxon>Malacalcyonacea</taxon>
        <taxon>Plexauridae</taxon>
        <taxon>Paramuricea</taxon>
    </lineage>
</organism>
<comment type="caution">
    <text evidence="6">The sequence shown here is derived from an EMBL/GenBank/DDBJ whole genome shotgun (WGS) entry which is preliminary data.</text>
</comment>
<dbReference type="InterPro" id="IPR013783">
    <property type="entry name" value="Ig-like_fold"/>
</dbReference>
<evidence type="ECO:0000313" key="7">
    <source>
        <dbReference type="Proteomes" id="UP001152795"/>
    </source>
</evidence>
<dbReference type="SMART" id="SM00408">
    <property type="entry name" value="IGc2"/>
    <property type="match status" value="1"/>
</dbReference>